<dbReference type="PROSITE" id="PS01316">
    <property type="entry name" value="ATP_P_PHORIBOSYLTR"/>
    <property type="match status" value="1"/>
</dbReference>
<keyword evidence="10 18" id="KW-0328">Glycosyltransferase</keyword>
<accession>A0A7C3MK19</accession>
<dbReference type="Pfam" id="PF01634">
    <property type="entry name" value="HisG"/>
    <property type="match status" value="1"/>
</dbReference>
<dbReference type="GO" id="GO:0003879">
    <property type="term" value="F:ATP phosphoribosyltransferase activity"/>
    <property type="evidence" value="ECO:0007669"/>
    <property type="project" value="UniProtKB-UniRule"/>
</dbReference>
<keyword evidence="12" id="KW-0547">Nucleotide-binding</keyword>
<evidence type="ECO:0000256" key="13">
    <source>
        <dbReference type="ARBA" id="ARBA00022840"/>
    </source>
</evidence>
<dbReference type="UniPathway" id="UPA00031">
    <property type="reaction ID" value="UER00006"/>
</dbReference>
<reference evidence="18" key="1">
    <citation type="journal article" date="2020" name="mSystems">
        <title>Genome- and Community-Level Interaction Insights into Carbon Utilization and Element Cycling Functions of Hydrothermarchaeota in Hydrothermal Sediment.</title>
        <authorList>
            <person name="Zhou Z."/>
            <person name="Liu Y."/>
            <person name="Xu W."/>
            <person name="Pan J."/>
            <person name="Luo Z.H."/>
            <person name="Li M."/>
        </authorList>
    </citation>
    <scope>NUCLEOTIDE SEQUENCE [LARGE SCALE GENOMIC DNA]</scope>
    <source>
        <strain evidence="18">SpSt-81</strain>
    </source>
</reference>
<evidence type="ECO:0000256" key="10">
    <source>
        <dbReference type="ARBA" id="ARBA00022676"/>
    </source>
</evidence>
<evidence type="ECO:0000256" key="2">
    <source>
        <dbReference type="ARBA" id="ARBA00004496"/>
    </source>
</evidence>
<sequence>MLEQALNFLKILDPSLEDDVSNRKLKFKGERFEIFLAKPWDLPLYVEERVADLGIIGRDIIIEQERKVVSLIKLPFGYCKMVLAGFPEDKNLEEVKIASKYVNITRRYLNNRWNRIKIIKLNGSVELGPILNISDYIVDLVETGRTLKENGLVVKEILFESSACLIANISSYVWKRKEISDILKEVENIYENN</sequence>
<keyword evidence="13" id="KW-0067">ATP-binding</keyword>
<keyword evidence="8" id="KW-0963">Cytoplasm</keyword>
<evidence type="ECO:0000256" key="1">
    <source>
        <dbReference type="ARBA" id="ARBA00000915"/>
    </source>
</evidence>
<evidence type="ECO:0000256" key="12">
    <source>
        <dbReference type="ARBA" id="ARBA00022741"/>
    </source>
</evidence>
<dbReference type="EC" id="2.4.2.17" evidence="6 16"/>
<feature type="domain" description="ATP phosphoribosyltransferase catalytic" evidence="17">
    <location>
        <begin position="38"/>
        <end position="187"/>
    </location>
</feature>
<dbReference type="PANTHER" id="PTHR21403:SF8">
    <property type="entry name" value="ATP PHOSPHORIBOSYLTRANSFERASE"/>
    <property type="match status" value="1"/>
</dbReference>
<dbReference type="NCBIfam" id="TIGR00070">
    <property type="entry name" value="hisG"/>
    <property type="match status" value="1"/>
</dbReference>
<dbReference type="InterPro" id="IPR024893">
    <property type="entry name" value="ATP_PRibTrfase_HisG_short"/>
</dbReference>
<name>A0A7C3MK19_DICTH</name>
<organism evidence="18">
    <name type="scientific">Dictyoglomus thermophilum</name>
    <dbReference type="NCBI Taxonomy" id="14"/>
    <lineage>
        <taxon>Bacteria</taxon>
        <taxon>Pseudomonadati</taxon>
        <taxon>Dictyoglomota</taxon>
        <taxon>Dictyoglomia</taxon>
        <taxon>Dictyoglomales</taxon>
        <taxon>Dictyoglomaceae</taxon>
        <taxon>Dictyoglomus</taxon>
    </lineage>
</organism>
<keyword evidence="11 18" id="KW-0808">Transferase</keyword>
<dbReference type="InterPro" id="IPR018198">
    <property type="entry name" value="ATP_PRibTrfase_CS"/>
</dbReference>
<dbReference type="EMBL" id="DTIN01000009">
    <property type="protein sequence ID" value="HFX12871.1"/>
    <property type="molecule type" value="Genomic_DNA"/>
</dbReference>
<dbReference type="GO" id="GO:0005524">
    <property type="term" value="F:ATP binding"/>
    <property type="evidence" value="ECO:0007669"/>
    <property type="project" value="UniProtKB-KW"/>
</dbReference>
<proteinExistence type="inferred from homology"/>
<protein>
    <recommendedName>
        <fullName evidence="7 16">ATP phosphoribosyltransferase</fullName>
        <ecNumber evidence="6 16">2.4.2.17</ecNumber>
    </recommendedName>
</protein>
<comment type="catalytic activity">
    <reaction evidence="1">
        <text>1-(5-phospho-beta-D-ribosyl)-ATP + diphosphate = 5-phospho-alpha-D-ribose 1-diphosphate + ATP</text>
        <dbReference type="Rhea" id="RHEA:18473"/>
        <dbReference type="ChEBI" id="CHEBI:30616"/>
        <dbReference type="ChEBI" id="CHEBI:33019"/>
        <dbReference type="ChEBI" id="CHEBI:58017"/>
        <dbReference type="ChEBI" id="CHEBI:73183"/>
        <dbReference type="EC" id="2.4.2.17"/>
    </reaction>
</comment>
<evidence type="ECO:0000256" key="15">
    <source>
        <dbReference type="ARBA" id="ARBA00024861"/>
    </source>
</evidence>
<evidence type="ECO:0000256" key="9">
    <source>
        <dbReference type="ARBA" id="ARBA00022605"/>
    </source>
</evidence>
<dbReference type="Gene3D" id="3.40.190.10">
    <property type="entry name" value="Periplasmic binding protein-like II"/>
    <property type="match status" value="2"/>
</dbReference>
<evidence type="ECO:0000313" key="18">
    <source>
        <dbReference type="EMBL" id="HFX12871.1"/>
    </source>
</evidence>
<evidence type="ECO:0000259" key="17">
    <source>
        <dbReference type="Pfam" id="PF01634"/>
    </source>
</evidence>
<comment type="caution">
    <text evidence="18">The sequence shown here is derived from an EMBL/GenBank/DDBJ whole genome shotgun (WGS) entry which is preliminary data.</text>
</comment>
<comment type="similarity">
    <text evidence="4">Belongs to the ATP phosphoribosyltransferase family. Short subfamily.</text>
</comment>
<keyword evidence="9" id="KW-0028">Amino-acid biosynthesis</keyword>
<evidence type="ECO:0000256" key="6">
    <source>
        <dbReference type="ARBA" id="ARBA00011946"/>
    </source>
</evidence>
<evidence type="ECO:0000256" key="8">
    <source>
        <dbReference type="ARBA" id="ARBA00022490"/>
    </source>
</evidence>
<dbReference type="FunFam" id="3.40.190.10:FF:000008">
    <property type="entry name" value="ATP phosphoribosyltransferase"/>
    <property type="match status" value="1"/>
</dbReference>
<dbReference type="AlphaFoldDB" id="A0A7C3MK19"/>
<evidence type="ECO:0000256" key="3">
    <source>
        <dbReference type="ARBA" id="ARBA00004667"/>
    </source>
</evidence>
<evidence type="ECO:0000256" key="16">
    <source>
        <dbReference type="NCBIfam" id="TIGR00070"/>
    </source>
</evidence>
<evidence type="ECO:0000256" key="5">
    <source>
        <dbReference type="ARBA" id="ARBA00011496"/>
    </source>
</evidence>
<gene>
    <name evidence="18" type="ORF">ENW00_01770</name>
</gene>
<keyword evidence="14" id="KW-0368">Histidine biosynthesis</keyword>
<comment type="pathway">
    <text evidence="3">Amino-acid biosynthesis; L-histidine biosynthesis; L-histidine from 5-phospho-alpha-D-ribose 1-diphosphate: step 1/9.</text>
</comment>
<evidence type="ECO:0000256" key="14">
    <source>
        <dbReference type="ARBA" id="ARBA00023102"/>
    </source>
</evidence>
<comment type="function">
    <text evidence="15">Catalyzes the condensation of ATP and 5-phosphoribose 1-diphosphate to form N'-(5'-phosphoribosyl)-ATP (PR-ATP). Has a crucial role in the pathway because the rate of histidine biosynthesis seems to be controlled primarily by regulation of HisG enzymatic activity.</text>
</comment>
<dbReference type="CDD" id="cd13595">
    <property type="entry name" value="PBP2_HisGs"/>
    <property type="match status" value="1"/>
</dbReference>
<dbReference type="GO" id="GO:0000105">
    <property type="term" value="P:L-histidine biosynthetic process"/>
    <property type="evidence" value="ECO:0007669"/>
    <property type="project" value="UniProtKB-UniRule"/>
</dbReference>
<evidence type="ECO:0000256" key="4">
    <source>
        <dbReference type="ARBA" id="ARBA00009489"/>
    </source>
</evidence>
<evidence type="ECO:0000256" key="11">
    <source>
        <dbReference type="ARBA" id="ARBA00022679"/>
    </source>
</evidence>
<comment type="subunit">
    <text evidence="5">Heteromultimer composed of HisG and HisZ subunits.</text>
</comment>
<evidence type="ECO:0000256" key="7">
    <source>
        <dbReference type="ARBA" id="ARBA00020998"/>
    </source>
</evidence>
<dbReference type="InterPro" id="IPR001348">
    <property type="entry name" value="ATP_PRibTrfase_HisG"/>
</dbReference>
<dbReference type="SUPFAM" id="SSF53850">
    <property type="entry name" value="Periplasmic binding protein-like II"/>
    <property type="match status" value="1"/>
</dbReference>
<dbReference type="InterPro" id="IPR013820">
    <property type="entry name" value="ATP_PRibTrfase_cat"/>
</dbReference>
<dbReference type="PANTHER" id="PTHR21403">
    <property type="entry name" value="ATP PHOSPHORIBOSYLTRANSFERASE ATP-PRTASE"/>
    <property type="match status" value="1"/>
</dbReference>
<dbReference type="GO" id="GO:0005737">
    <property type="term" value="C:cytoplasm"/>
    <property type="evidence" value="ECO:0007669"/>
    <property type="project" value="UniProtKB-SubCell"/>
</dbReference>
<comment type="subcellular location">
    <subcellularLocation>
        <location evidence="2">Cytoplasm</location>
    </subcellularLocation>
</comment>